<dbReference type="PANTHER" id="PTHR43097:SF4">
    <property type="entry name" value="GLUTAMINE--TRNA LIGASE"/>
    <property type="match status" value="1"/>
</dbReference>
<dbReference type="AlphaFoldDB" id="A0A0B2UL57"/>
<dbReference type="SUPFAM" id="SSF50715">
    <property type="entry name" value="Ribosomal protein L25-like"/>
    <property type="match status" value="1"/>
</dbReference>
<dbReference type="FunCoup" id="A0A0B2UL57">
    <property type="interactions" value="327"/>
</dbReference>
<evidence type="ECO:0000259" key="11">
    <source>
        <dbReference type="Pfam" id="PF03950"/>
    </source>
</evidence>
<organism evidence="13 14">
    <name type="scientific">Ordospora colligata OC4</name>
    <dbReference type="NCBI Taxonomy" id="1354746"/>
    <lineage>
        <taxon>Eukaryota</taxon>
        <taxon>Fungi</taxon>
        <taxon>Fungi incertae sedis</taxon>
        <taxon>Microsporidia</taxon>
        <taxon>Ordosporidae</taxon>
        <taxon>Ordospora</taxon>
    </lineage>
</organism>
<keyword evidence="3 9" id="KW-0436">Ligase</keyword>
<dbReference type="InterPro" id="IPR011035">
    <property type="entry name" value="Ribosomal_bL25/Gln-tRNA_synth"/>
</dbReference>
<keyword evidence="4 9" id="KW-0547">Nucleotide-binding</keyword>
<proteinExistence type="inferred from homology"/>
<dbReference type="InterPro" id="IPR004514">
    <property type="entry name" value="Gln-tRNA-synth"/>
</dbReference>
<dbReference type="Pfam" id="PF20974">
    <property type="entry name" value="tRNA-synt_1c_C2"/>
    <property type="match status" value="1"/>
</dbReference>
<evidence type="ECO:0000256" key="8">
    <source>
        <dbReference type="ARBA" id="ARBA00048270"/>
    </source>
</evidence>
<dbReference type="NCBIfam" id="TIGR00440">
    <property type="entry name" value="glnS"/>
    <property type="match status" value="1"/>
</dbReference>
<comment type="caution">
    <text evidence="13">The sequence shown here is derived from an EMBL/GenBank/DDBJ whole genome shotgun (WGS) entry which is preliminary data.</text>
</comment>
<evidence type="ECO:0000256" key="5">
    <source>
        <dbReference type="ARBA" id="ARBA00022840"/>
    </source>
</evidence>
<dbReference type="EC" id="6.1.1.18" evidence="2"/>
<dbReference type="GO" id="GO:0004819">
    <property type="term" value="F:glutamine-tRNA ligase activity"/>
    <property type="evidence" value="ECO:0007669"/>
    <property type="project" value="UniProtKB-EC"/>
</dbReference>
<dbReference type="Gene3D" id="2.40.240.10">
    <property type="entry name" value="Ribosomal Protein L25, Chain P"/>
    <property type="match status" value="2"/>
</dbReference>
<accession>A0A0B2UL57</accession>
<dbReference type="Pfam" id="PF00749">
    <property type="entry name" value="tRNA-synt_1c"/>
    <property type="match status" value="1"/>
</dbReference>
<keyword evidence="6 9" id="KW-0648">Protein biosynthesis</keyword>
<dbReference type="SUPFAM" id="SSF52374">
    <property type="entry name" value="Nucleotidylyl transferase"/>
    <property type="match status" value="1"/>
</dbReference>
<evidence type="ECO:0000313" key="13">
    <source>
        <dbReference type="EMBL" id="KHN69737.1"/>
    </source>
</evidence>
<feature type="domain" description="Glutamyl/glutaminyl-tRNA synthetase class Ib anti-codon binding" evidence="11">
    <location>
        <begin position="514"/>
        <end position="600"/>
    </location>
</feature>
<dbReference type="InterPro" id="IPR014729">
    <property type="entry name" value="Rossmann-like_a/b/a_fold"/>
</dbReference>
<dbReference type="PRINTS" id="PR00987">
    <property type="entry name" value="TRNASYNTHGLU"/>
</dbReference>
<dbReference type="InterPro" id="IPR049437">
    <property type="entry name" value="tRNA-synt_1c_C2"/>
</dbReference>
<reference evidence="13 14" key="1">
    <citation type="journal article" date="2014" name="MBio">
        <title>The Ordospora colligata genome; evolution of extreme reduction in microsporidia and host-to-parasite horizontal gene transfer.</title>
        <authorList>
            <person name="Pombert J.-F."/>
            <person name="Haag K.L."/>
            <person name="Beidas S."/>
            <person name="Ebert D."/>
            <person name="Keeling P.J."/>
        </authorList>
    </citation>
    <scope>NUCLEOTIDE SEQUENCE [LARGE SCALE GENOMIC DNA]</scope>
    <source>
        <strain evidence="13 14">OC4</strain>
    </source>
</reference>
<dbReference type="OrthoDB" id="10250478at2759"/>
<feature type="domain" description="Glutamyl/glutaminyl-tRNA synthetase class Ib catalytic" evidence="10">
    <location>
        <begin position="200"/>
        <end position="511"/>
    </location>
</feature>
<feature type="domain" description="tRNA synthetases class I (E and Q) anti-codon binding" evidence="12">
    <location>
        <begin position="610"/>
        <end position="680"/>
    </location>
</feature>
<evidence type="ECO:0000313" key="14">
    <source>
        <dbReference type="Proteomes" id="UP000031056"/>
    </source>
</evidence>
<dbReference type="InterPro" id="IPR050132">
    <property type="entry name" value="Gln/Glu-tRNA_Ligase"/>
</dbReference>
<protein>
    <recommendedName>
        <fullName evidence="2">glutamine--tRNA ligase</fullName>
        <ecNumber evidence="2">6.1.1.18</ecNumber>
    </recommendedName>
</protein>
<evidence type="ECO:0000259" key="12">
    <source>
        <dbReference type="Pfam" id="PF20974"/>
    </source>
</evidence>
<keyword evidence="5 9" id="KW-0067">ATP-binding</keyword>
<dbReference type="InterPro" id="IPR001412">
    <property type="entry name" value="aa-tRNA-synth_I_CS"/>
</dbReference>
<dbReference type="PANTHER" id="PTHR43097">
    <property type="entry name" value="GLUTAMINE-TRNA LIGASE"/>
    <property type="match status" value="1"/>
</dbReference>
<evidence type="ECO:0000256" key="6">
    <source>
        <dbReference type="ARBA" id="ARBA00022917"/>
    </source>
</evidence>
<dbReference type="InterPro" id="IPR000924">
    <property type="entry name" value="Glu/Gln-tRNA-synth"/>
</dbReference>
<dbReference type="RefSeq" id="XP_014563779.1">
    <property type="nucleotide sequence ID" value="XM_014708293.1"/>
</dbReference>
<dbReference type="InterPro" id="IPR020058">
    <property type="entry name" value="Glu/Gln-tRNA-synth_Ib_cat-dom"/>
</dbReference>
<keyword evidence="14" id="KW-1185">Reference proteome</keyword>
<dbReference type="GeneID" id="26261799"/>
<dbReference type="GO" id="GO:0005524">
    <property type="term" value="F:ATP binding"/>
    <property type="evidence" value="ECO:0007669"/>
    <property type="project" value="UniProtKB-KW"/>
</dbReference>
<gene>
    <name evidence="13" type="ORF">M896_051460</name>
</gene>
<dbReference type="InterPro" id="IPR020059">
    <property type="entry name" value="Glu/Gln-tRNA-synth_Ib_codon-bd"/>
</dbReference>
<evidence type="ECO:0000256" key="9">
    <source>
        <dbReference type="RuleBase" id="RU363037"/>
    </source>
</evidence>
<evidence type="ECO:0000256" key="1">
    <source>
        <dbReference type="ARBA" id="ARBA00005594"/>
    </source>
</evidence>
<dbReference type="Pfam" id="PF03950">
    <property type="entry name" value="tRNA-synt_1c_C"/>
    <property type="match status" value="1"/>
</dbReference>
<comment type="catalytic activity">
    <reaction evidence="8">
        <text>tRNA(Gln) + L-glutamine + ATP = L-glutaminyl-tRNA(Gln) + AMP + diphosphate</text>
        <dbReference type="Rhea" id="RHEA:20121"/>
        <dbReference type="Rhea" id="RHEA-COMP:9662"/>
        <dbReference type="Rhea" id="RHEA-COMP:9681"/>
        <dbReference type="ChEBI" id="CHEBI:30616"/>
        <dbReference type="ChEBI" id="CHEBI:33019"/>
        <dbReference type="ChEBI" id="CHEBI:58359"/>
        <dbReference type="ChEBI" id="CHEBI:78442"/>
        <dbReference type="ChEBI" id="CHEBI:78521"/>
        <dbReference type="ChEBI" id="CHEBI:456215"/>
        <dbReference type="EC" id="6.1.1.18"/>
    </reaction>
</comment>
<dbReference type="Proteomes" id="UP000031056">
    <property type="component" value="Unassembled WGS sequence"/>
</dbReference>
<sequence>MFDPDEVFRRLEISDEKQAQLKRKTQIMSNLEEVYSGRDMSNKLLYALACTASRKIDIVKIADLVDNGVIKHESMLKECMKYAERIGVSEAELQKFVEENDVGQDRICEEIEKMANEGVKKKEMMMEMRRRMPCANFKLVFEEISKIEDNCMKMDDEQKNKGTNADWLEEGELKKLFKPGENPQLNEKIMEEHLKRTGGKVVTRFPPEPNGILHIGHAKAMNLSFEYARRNGGYTYLRYDDTNPRKEEEGYFESIYEDVKWLGFEPYKVTASSDYFGRMMEFGFDLIKKGKAYVCHLSQDEMCERRRLYFSEGGGDRKYLSKYRDRCTEENMQIFKEMIDGKWKEGEACLRFKMDVDSKNPLMLDLVAMRIVDEVHPVKKVNFHVYPTYEFALCVSDSLEDVTHSFCTREFYTRQESYNWLLDQLEIYKPVQWEFSRLNISNTVLSKRKLVPLQKYGISLDDPRLFTIKGMRRRGFPASAINEFCRSVGYTYAETTVDVRILENFVRAELNKTARRVMCVRDPLKVTIVGVPECMVRIPDFPGSSEYRDVRFTPVVYIEKSDFQDIGEEGFERLTLDQPVGLYMLYSIKMVKVTDDGLIAEMSDAVPKKFIHWVSEDCVDVEMRMYSALWTSFNPNEGDYMNEMNKESLKIYKGKCDKRILDSKIEDKLQFQRIGYFCVDPDTSEEKVVVNLTIPLKNTV</sequence>
<dbReference type="VEuPathDB" id="MicrosporidiaDB:M896_051460"/>
<dbReference type="GO" id="GO:0006425">
    <property type="term" value="P:glutaminyl-tRNA aminoacylation"/>
    <property type="evidence" value="ECO:0007669"/>
    <property type="project" value="EnsemblFungi"/>
</dbReference>
<dbReference type="InterPro" id="IPR020056">
    <property type="entry name" value="Rbsml_bL25/Gln-tRNA_synth_N"/>
</dbReference>
<evidence type="ECO:0000256" key="7">
    <source>
        <dbReference type="ARBA" id="ARBA00023146"/>
    </source>
</evidence>
<dbReference type="PROSITE" id="PS00178">
    <property type="entry name" value="AA_TRNA_LIGASE_I"/>
    <property type="match status" value="1"/>
</dbReference>
<dbReference type="GO" id="GO:0005739">
    <property type="term" value="C:mitochondrion"/>
    <property type="evidence" value="ECO:0007669"/>
    <property type="project" value="EnsemblFungi"/>
</dbReference>
<evidence type="ECO:0000259" key="10">
    <source>
        <dbReference type="Pfam" id="PF00749"/>
    </source>
</evidence>
<dbReference type="STRING" id="1354746.A0A0B2UL57"/>
<evidence type="ECO:0000256" key="3">
    <source>
        <dbReference type="ARBA" id="ARBA00022598"/>
    </source>
</evidence>
<dbReference type="FunFam" id="3.40.50.620:FF:000037">
    <property type="entry name" value="Glutamine--tRNA ligase cytoplasmic"/>
    <property type="match status" value="1"/>
</dbReference>
<name>A0A0B2UL57_9MICR</name>
<dbReference type="GO" id="GO:1990825">
    <property type="term" value="F:sequence-specific mRNA binding"/>
    <property type="evidence" value="ECO:0007669"/>
    <property type="project" value="EnsemblFungi"/>
</dbReference>
<dbReference type="GO" id="GO:0005829">
    <property type="term" value="C:cytosol"/>
    <property type="evidence" value="ECO:0007669"/>
    <property type="project" value="EnsemblFungi"/>
</dbReference>
<keyword evidence="7 9" id="KW-0030">Aminoacyl-tRNA synthetase</keyword>
<dbReference type="Gene3D" id="3.40.50.620">
    <property type="entry name" value="HUPs"/>
    <property type="match status" value="1"/>
</dbReference>
<dbReference type="InParanoid" id="A0A0B2UL57"/>
<comment type="similarity">
    <text evidence="1 9">Belongs to the class-I aminoacyl-tRNA synthetase family.</text>
</comment>
<evidence type="ECO:0000256" key="2">
    <source>
        <dbReference type="ARBA" id="ARBA00012836"/>
    </source>
</evidence>
<dbReference type="HOGENOM" id="CLU_001882_2_3_1"/>
<dbReference type="EMBL" id="JOKQ01000005">
    <property type="protein sequence ID" value="KHN69737.1"/>
    <property type="molecule type" value="Genomic_DNA"/>
</dbReference>
<evidence type="ECO:0000256" key="4">
    <source>
        <dbReference type="ARBA" id="ARBA00022741"/>
    </source>
</evidence>